<sequence length="71" mass="7716">MDCGHSHCVDFRIKLADTPQQFHCHPPDGCVGGDGFEQFRSQAGPLISVTRMQKWNAREAGGGEGQSGRQS</sequence>
<evidence type="ECO:0000313" key="1">
    <source>
        <dbReference type="EMBL" id="VDN17426.1"/>
    </source>
</evidence>
<dbReference type="AlphaFoldDB" id="A0A3P7PH21"/>
<reference evidence="1 2" key="1">
    <citation type="submission" date="2018-11" db="EMBL/GenBank/DDBJ databases">
        <authorList>
            <consortium name="Pathogen Informatics"/>
        </authorList>
    </citation>
    <scope>NUCLEOTIDE SEQUENCE [LARGE SCALE GENOMIC DNA]</scope>
</reference>
<name>A0A3P7PH21_DIBLA</name>
<evidence type="ECO:0000313" key="2">
    <source>
        <dbReference type="Proteomes" id="UP000281553"/>
    </source>
</evidence>
<organism evidence="1 2">
    <name type="scientific">Dibothriocephalus latus</name>
    <name type="common">Fish tapeworm</name>
    <name type="synonym">Diphyllobothrium latum</name>
    <dbReference type="NCBI Taxonomy" id="60516"/>
    <lineage>
        <taxon>Eukaryota</taxon>
        <taxon>Metazoa</taxon>
        <taxon>Spiralia</taxon>
        <taxon>Lophotrochozoa</taxon>
        <taxon>Platyhelminthes</taxon>
        <taxon>Cestoda</taxon>
        <taxon>Eucestoda</taxon>
        <taxon>Diphyllobothriidea</taxon>
        <taxon>Diphyllobothriidae</taxon>
        <taxon>Dibothriocephalus</taxon>
    </lineage>
</organism>
<accession>A0A3P7PH21</accession>
<dbReference type="Proteomes" id="UP000281553">
    <property type="component" value="Unassembled WGS sequence"/>
</dbReference>
<gene>
    <name evidence="1" type="ORF">DILT_LOCUS12924</name>
</gene>
<protein>
    <submittedName>
        <fullName evidence="1">Uncharacterized protein</fullName>
    </submittedName>
</protein>
<dbReference type="EMBL" id="UYRU01068174">
    <property type="protein sequence ID" value="VDN17426.1"/>
    <property type="molecule type" value="Genomic_DNA"/>
</dbReference>
<proteinExistence type="predicted"/>
<keyword evidence="2" id="KW-1185">Reference proteome</keyword>